<evidence type="ECO:0000256" key="1">
    <source>
        <dbReference type="SAM" id="MobiDB-lite"/>
    </source>
</evidence>
<dbReference type="PANTHER" id="PTHR14964:SF2">
    <property type="entry name" value="NUCLEAR RECEPTOR-BINDING FACTOR 2"/>
    <property type="match status" value="1"/>
</dbReference>
<dbReference type="InterPro" id="IPR033393">
    <property type="entry name" value="NRBF2_MIT"/>
</dbReference>
<evidence type="ECO:0000313" key="4">
    <source>
        <dbReference type="Proteomes" id="UP000007110"/>
    </source>
</evidence>
<dbReference type="Gene3D" id="1.20.58.80">
    <property type="entry name" value="Phosphotransferase system, lactose/cellobiose-type IIA subunit"/>
    <property type="match status" value="1"/>
</dbReference>
<dbReference type="SUPFAM" id="SSF140361">
    <property type="entry name" value="MIT domain-like"/>
    <property type="match status" value="1"/>
</dbReference>
<reference evidence="3" key="2">
    <citation type="submission" date="2021-01" db="UniProtKB">
        <authorList>
            <consortium name="EnsemblMetazoa"/>
        </authorList>
    </citation>
    <scope>IDENTIFICATION</scope>
</reference>
<dbReference type="Proteomes" id="UP000007110">
    <property type="component" value="Unassembled WGS sequence"/>
</dbReference>
<dbReference type="OrthoDB" id="3694230at2759"/>
<proteinExistence type="predicted"/>
<accession>A0A7M7RDS8</accession>
<dbReference type="RefSeq" id="XP_793052.3">
    <property type="nucleotide sequence ID" value="XM_787959.5"/>
</dbReference>
<reference evidence="4" key="1">
    <citation type="submission" date="2015-02" db="EMBL/GenBank/DDBJ databases">
        <title>Genome sequencing for Strongylocentrotus purpuratus.</title>
        <authorList>
            <person name="Murali S."/>
            <person name="Liu Y."/>
            <person name="Vee V."/>
            <person name="English A."/>
            <person name="Wang M."/>
            <person name="Skinner E."/>
            <person name="Han Y."/>
            <person name="Muzny D.M."/>
            <person name="Worley K.C."/>
            <person name="Gibbs R.A."/>
        </authorList>
    </citation>
    <scope>NUCLEOTIDE SEQUENCE</scope>
</reference>
<dbReference type="InterPro" id="IPR039679">
    <property type="entry name" value="NRBF2"/>
</dbReference>
<sequence length="351" mass="39745">MHPKTKITMPMDPDSPLNRAHQCERKAERMMNNGIHDAALQCYKNASEYIVQAMEKTKDAVALHSLRLQKENYDKMPNLVNKRRQLDAKKINLESLQLEVPQPQENGVTGEANGVNEEKDDDVDGGQESDDEVCLKSIEPVSSRIPGVAAATEEEGRGRTNSFESLPSLASEDADSLLQCLNEFNELDKNEMRTYYRPTMVLQALRDLGTGYVSKPGREAQAPHQQLQQVWRKREVDDKVLLEELAMKTLEMRKHVVNLLEQMEHCQRENDHLKNEVKELQQELESQKSQQRRVQQSVRPPTDFGNGFSVPFSLLAPSDNKVSESSSTAMIVIPQTPPALAPLEMPNFNDQ</sequence>
<dbReference type="InParanoid" id="A0A7M7RDS8"/>
<feature type="compositionally biased region" description="Low complexity" evidence="1">
    <location>
        <begin position="283"/>
        <end position="299"/>
    </location>
</feature>
<name>A0A7M7RDS8_STRPU</name>
<dbReference type="GeneID" id="588266"/>
<feature type="domain" description="Nuclear receptor-binding factor 2 MIT" evidence="2">
    <location>
        <begin position="14"/>
        <end position="83"/>
    </location>
</feature>
<protein>
    <recommendedName>
        <fullName evidence="2">Nuclear receptor-binding factor 2 MIT domain-containing protein</fullName>
    </recommendedName>
</protein>
<dbReference type="EnsemblMetazoa" id="XM_787959">
    <property type="protein sequence ID" value="XP_793052"/>
    <property type="gene ID" value="LOC588266"/>
</dbReference>
<evidence type="ECO:0000313" key="3">
    <source>
        <dbReference type="EnsemblMetazoa" id="XP_793052"/>
    </source>
</evidence>
<dbReference type="PANTHER" id="PTHR14964">
    <property type="entry name" value="NUCLEAR RECEPTOR BINDING FACTOR 2"/>
    <property type="match status" value="1"/>
</dbReference>
<dbReference type="OMA" id="RAHQCER"/>
<dbReference type="Pfam" id="PF17169">
    <property type="entry name" value="NRBF2_MIT"/>
    <property type="match status" value="1"/>
</dbReference>
<feature type="region of interest" description="Disordered" evidence="1">
    <location>
        <begin position="96"/>
        <end position="131"/>
    </location>
</feature>
<dbReference type="GO" id="GO:0006914">
    <property type="term" value="P:autophagy"/>
    <property type="evidence" value="ECO:0000318"/>
    <property type="project" value="GO_Central"/>
</dbReference>
<dbReference type="KEGG" id="spu:588266"/>
<dbReference type="AlphaFoldDB" id="A0A7M7RDS8"/>
<feature type="region of interest" description="Disordered" evidence="1">
    <location>
        <begin position="282"/>
        <end position="310"/>
    </location>
</feature>
<feature type="compositionally biased region" description="Acidic residues" evidence="1">
    <location>
        <begin position="118"/>
        <end position="131"/>
    </location>
</feature>
<evidence type="ECO:0000259" key="2">
    <source>
        <dbReference type="Pfam" id="PF17169"/>
    </source>
</evidence>
<organism evidence="3 4">
    <name type="scientific">Strongylocentrotus purpuratus</name>
    <name type="common">Purple sea urchin</name>
    <dbReference type="NCBI Taxonomy" id="7668"/>
    <lineage>
        <taxon>Eukaryota</taxon>
        <taxon>Metazoa</taxon>
        <taxon>Echinodermata</taxon>
        <taxon>Eleutherozoa</taxon>
        <taxon>Echinozoa</taxon>
        <taxon>Echinoidea</taxon>
        <taxon>Euechinoidea</taxon>
        <taxon>Echinacea</taxon>
        <taxon>Camarodonta</taxon>
        <taxon>Echinidea</taxon>
        <taxon>Strongylocentrotidae</taxon>
        <taxon>Strongylocentrotus</taxon>
    </lineage>
</organism>
<keyword evidence="4" id="KW-1185">Reference proteome</keyword>